<dbReference type="Proteomes" id="UP000265801">
    <property type="component" value="Unassembled WGS sequence"/>
</dbReference>
<evidence type="ECO:0000313" key="3">
    <source>
        <dbReference type="EMBL" id="RIW35335.1"/>
    </source>
</evidence>
<dbReference type="GO" id="GO:0042781">
    <property type="term" value="F:3'-tRNA processing endoribonuclease activity"/>
    <property type="evidence" value="ECO:0007669"/>
    <property type="project" value="TreeGrafter"/>
</dbReference>
<dbReference type="SUPFAM" id="SSF56281">
    <property type="entry name" value="Metallo-hydrolase/oxidoreductase"/>
    <property type="match status" value="1"/>
</dbReference>
<gene>
    <name evidence="3" type="ORF">D3H55_08035</name>
</gene>
<feature type="domain" description="Metallo-beta-lactamase" evidence="2">
    <location>
        <begin position="18"/>
        <end position="211"/>
    </location>
</feature>
<dbReference type="AlphaFoldDB" id="A0A3A1R2M6"/>
<organism evidence="3 4">
    <name type="scientific">Bacillus salacetis</name>
    <dbReference type="NCBI Taxonomy" id="2315464"/>
    <lineage>
        <taxon>Bacteria</taxon>
        <taxon>Bacillati</taxon>
        <taxon>Bacillota</taxon>
        <taxon>Bacilli</taxon>
        <taxon>Bacillales</taxon>
        <taxon>Bacillaceae</taxon>
        <taxon>Bacillus</taxon>
    </lineage>
</organism>
<keyword evidence="1" id="KW-0862">Zinc</keyword>
<dbReference type="PANTHER" id="PTHR46018:SF4">
    <property type="entry name" value="METALLO-HYDROLASE YHFI-RELATED"/>
    <property type="match status" value="1"/>
</dbReference>
<name>A0A3A1R2M6_9BACI</name>
<comment type="caution">
    <text evidence="3">The sequence shown here is derived from an EMBL/GenBank/DDBJ whole genome shotgun (WGS) entry which is preliminary data.</text>
</comment>
<protein>
    <submittedName>
        <fullName evidence="3">MBL fold metallo-hydrolase</fullName>
    </submittedName>
</protein>
<evidence type="ECO:0000256" key="1">
    <source>
        <dbReference type="ARBA" id="ARBA00022833"/>
    </source>
</evidence>
<dbReference type="OrthoDB" id="9794898at2"/>
<dbReference type="InterPro" id="IPR001279">
    <property type="entry name" value="Metallo-B-lactamas"/>
</dbReference>
<reference evidence="3 4" key="1">
    <citation type="submission" date="2018-09" db="EMBL/GenBank/DDBJ databases">
        <title>Bacillus saliacetes sp. nov., isolated from Thai shrimp paste (Ka-pi).</title>
        <authorList>
            <person name="Daroonpunt R."/>
            <person name="Tanasupawat S."/>
            <person name="Yiamsombut S."/>
        </authorList>
    </citation>
    <scope>NUCLEOTIDE SEQUENCE [LARGE SCALE GENOMIC DNA]</scope>
    <source>
        <strain evidence="3 4">SKP7-4</strain>
    </source>
</reference>
<dbReference type="Gene3D" id="3.60.15.10">
    <property type="entry name" value="Ribonuclease Z/Hydroxyacylglutathione hydrolase-like"/>
    <property type="match status" value="1"/>
</dbReference>
<dbReference type="Pfam" id="PF12706">
    <property type="entry name" value="Lactamase_B_2"/>
    <property type="match status" value="1"/>
</dbReference>
<evidence type="ECO:0000313" key="4">
    <source>
        <dbReference type="Proteomes" id="UP000265801"/>
    </source>
</evidence>
<keyword evidence="3" id="KW-0378">Hydrolase</keyword>
<dbReference type="PANTHER" id="PTHR46018">
    <property type="entry name" value="ZINC PHOSPHODIESTERASE ELAC PROTEIN 1"/>
    <property type="match status" value="1"/>
</dbReference>
<proteinExistence type="predicted"/>
<accession>A0A3A1R2M6</accession>
<dbReference type="EMBL" id="QXIR01000008">
    <property type="protein sequence ID" value="RIW35335.1"/>
    <property type="molecule type" value="Genomic_DNA"/>
</dbReference>
<sequence length="244" mass="26999">MKLTVIGHWGGYPKRNEASSGYLLEEQGFNLLIDCGSGVLSYLQNHIEAYDLDAAILSHYHPDHTADIGVLQHALLIQKYLRGNDKTLPFYAHNEDKKGFESLTYKDLMKGMEYDPAASLEVGPFSISFLKTRHPVPCYAMKIEAGGKTLVYTADSAYQESFIPFAKEADLFLCECNFYGDMDGSGAGHMNSFDSGRAAGEAGVKKLVLTHLPHYGDLNTLKEEAGTLYNGEIILAEKDLQFII</sequence>
<dbReference type="CDD" id="cd07716">
    <property type="entry name" value="RNaseZ_short-form-like_MBL-fold"/>
    <property type="match status" value="1"/>
</dbReference>
<evidence type="ECO:0000259" key="2">
    <source>
        <dbReference type="SMART" id="SM00849"/>
    </source>
</evidence>
<dbReference type="InterPro" id="IPR036866">
    <property type="entry name" value="RibonucZ/Hydroxyglut_hydro"/>
</dbReference>
<dbReference type="RefSeq" id="WP_119546380.1">
    <property type="nucleotide sequence ID" value="NZ_QXIR01000008.1"/>
</dbReference>
<dbReference type="SMART" id="SM00849">
    <property type="entry name" value="Lactamase_B"/>
    <property type="match status" value="1"/>
</dbReference>
<keyword evidence="4" id="KW-1185">Reference proteome</keyword>